<dbReference type="EMBL" id="JARBHA010000019">
    <property type="protein sequence ID" value="KAJ9672053.1"/>
    <property type="molecule type" value="Genomic_DNA"/>
</dbReference>
<dbReference type="PANTHER" id="PTHR36798">
    <property type="entry name" value="50S RIBOSOMAL PROTEIN 6, CHLOROPLASTIC"/>
    <property type="match status" value="1"/>
</dbReference>
<reference evidence="1 2" key="1">
    <citation type="journal article" date="2023" name="BMC Biotechnol.">
        <title>Vitis rotundifolia cv Carlos genome sequencing.</title>
        <authorList>
            <person name="Huff M."/>
            <person name="Hulse-Kemp A."/>
            <person name="Scheffler B."/>
            <person name="Youngblood R."/>
            <person name="Simpson S."/>
            <person name="Babiker E."/>
            <person name="Staton M."/>
        </authorList>
    </citation>
    <scope>NUCLEOTIDE SEQUENCE [LARGE SCALE GENOMIC DNA]</scope>
    <source>
        <tissue evidence="1">Leaf</tissue>
    </source>
</reference>
<dbReference type="PANTHER" id="PTHR36798:SF2">
    <property type="entry name" value="LARGE RIBOSOMAL SUBUNIT PROTEIN CL38"/>
    <property type="match status" value="1"/>
</dbReference>
<dbReference type="Pfam" id="PF17257">
    <property type="entry name" value="DUF5323"/>
    <property type="match status" value="1"/>
</dbReference>
<evidence type="ECO:0008006" key="3">
    <source>
        <dbReference type="Google" id="ProtNLM"/>
    </source>
</evidence>
<gene>
    <name evidence="1" type="ORF">PVL29_025623</name>
</gene>
<dbReference type="AlphaFoldDB" id="A0AA39D4V5"/>
<dbReference type="Proteomes" id="UP001168098">
    <property type="component" value="Unassembled WGS sequence"/>
</dbReference>
<dbReference type="GO" id="GO:0003735">
    <property type="term" value="F:structural constituent of ribosome"/>
    <property type="evidence" value="ECO:0007669"/>
    <property type="project" value="InterPro"/>
</dbReference>
<accession>A0AA39D4V5</accession>
<name>A0AA39D4V5_VITRO</name>
<dbReference type="GO" id="GO:0019843">
    <property type="term" value="F:rRNA binding"/>
    <property type="evidence" value="ECO:0007669"/>
    <property type="project" value="InterPro"/>
</dbReference>
<dbReference type="GO" id="GO:0006412">
    <property type="term" value="P:translation"/>
    <property type="evidence" value="ECO:0007669"/>
    <property type="project" value="InterPro"/>
</dbReference>
<evidence type="ECO:0000313" key="1">
    <source>
        <dbReference type="EMBL" id="KAJ9672053.1"/>
    </source>
</evidence>
<protein>
    <recommendedName>
        <fullName evidence="3">50S ribosomal protein 6, chloroplastic</fullName>
    </recommendedName>
</protein>
<dbReference type="GO" id="GO:0009507">
    <property type="term" value="C:chloroplast"/>
    <property type="evidence" value="ECO:0007669"/>
    <property type="project" value="InterPro"/>
</dbReference>
<dbReference type="InterPro" id="IPR020526">
    <property type="entry name" value="Ribosomal_cL38"/>
</dbReference>
<comment type="caution">
    <text evidence="1">The sequence shown here is derived from an EMBL/GenBank/DDBJ whole genome shotgun (WGS) entry which is preliminary data.</text>
</comment>
<evidence type="ECO:0000313" key="2">
    <source>
        <dbReference type="Proteomes" id="UP001168098"/>
    </source>
</evidence>
<organism evidence="1 2">
    <name type="scientific">Vitis rotundifolia</name>
    <name type="common">Muscadine grape</name>
    <dbReference type="NCBI Taxonomy" id="103349"/>
    <lineage>
        <taxon>Eukaryota</taxon>
        <taxon>Viridiplantae</taxon>
        <taxon>Streptophyta</taxon>
        <taxon>Embryophyta</taxon>
        <taxon>Tracheophyta</taxon>
        <taxon>Spermatophyta</taxon>
        <taxon>Magnoliopsida</taxon>
        <taxon>eudicotyledons</taxon>
        <taxon>Gunneridae</taxon>
        <taxon>Pentapetalae</taxon>
        <taxon>rosids</taxon>
        <taxon>Vitales</taxon>
        <taxon>Vitaceae</taxon>
        <taxon>Viteae</taxon>
        <taxon>Vitis</taxon>
    </lineage>
</organism>
<sequence length="89" mass="9644">MAALFGVRKAAPRLGGGAAVIECSSRPPKKVMSHHMKTYPRKTQPWNIKRRPTVYALLPPLSLEWTVVSSDANASDAIVPPPTPQPATE</sequence>
<dbReference type="GO" id="GO:0005840">
    <property type="term" value="C:ribosome"/>
    <property type="evidence" value="ECO:0007669"/>
    <property type="project" value="InterPro"/>
</dbReference>
<keyword evidence="2" id="KW-1185">Reference proteome</keyword>
<proteinExistence type="predicted"/>